<dbReference type="GO" id="GO:0003677">
    <property type="term" value="F:DNA binding"/>
    <property type="evidence" value="ECO:0007669"/>
    <property type="project" value="UniProtKB-KW"/>
</dbReference>
<evidence type="ECO:0000259" key="5">
    <source>
        <dbReference type="PROSITE" id="PS50048"/>
    </source>
</evidence>
<dbReference type="Proteomes" id="UP000037696">
    <property type="component" value="Unassembled WGS sequence"/>
</dbReference>
<dbReference type="GO" id="GO:0008270">
    <property type="term" value="F:zinc ion binding"/>
    <property type="evidence" value="ECO:0007669"/>
    <property type="project" value="InterPro"/>
</dbReference>
<keyword evidence="1" id="KW-0805">Transcription regulation</keyword>
<keyword evidence="2" id="KW-0238">DNA-binding</keyword>
<dbReference type="Pfam" id="PF00172">
    <property type="entry name" value="Zn_clus"/>
    <property type="match status" value="1"/>
</dbReference>
<dbReference type="EMBL" id="LHQQ01000112">
    <property type="protein sequence ID" value="KOS42201.1"/>
    <property type="molecule type" value="Genomic_DNA"/>
</dbReference>
<dbReference type="InterPro" id="IPR053178">
    <property type="entry name" value="Osmoadaptation_assoc"/>
</dbReference>
<dbReference type="InterPro" id="IPR001138">
    <property type="entry name" value="Zn2Cys6_DnaBD"/>
</dbReference>
<name>A0A0M8P7C5_9EURO</name>
<feature type="domain" description="Zn(2)-C6 fungal-type" evidence="5">
    <location>
        <begin position="9"/>
        <end position="37"/>
    </location>
</feature>
<dbReference type="SUPFAM" id="SSF57701">
    <property type="entry name" value="Zn2/Cys6 DNA-binding domain"/>
    <property type="match status" value="1"/>
</dbReference>
<dbReference type="AlphaFoldDB" id="A0A0M8P7C5"/>
<keyword evidence="3" id="KW-0804">Transcription</keyword>
<evidence type="ECO:0000256" key="2">
    <source>
        <dbReference type="ARBA" id="ARBA00023125"/>
    </source>
</evidence>
<sequence length="489" mass="54929">MVGVPRSKGCLACIQRRVKCDETQPSCQYCERRGNVCPGYTKNRKFYHFFASSQHEPSRTTSSLRQSATSSMALVTSKEAQQYATIPRASMDEALIPGLVSKALDRQCRKGFCDFVDAVFPNIYYSYSTRVELPWFEIAQYDRGAGIAMEWGFRSLGTLQLGRVNGNQRQILASLEMYGRGLSHLIKAVRNPATVGTDDTLGAAILLGIYELMNATEENSWLLHSRGISHLLRLRGAKRHASGYGRTLLLSFRGLLVYEAFTRGEACFLESEEWRGTLPETLEDEERRGRSCGLGQLMDYAFNEIAQCPGLLAKTKSLVALRTTNAEREELMAAINSSREVLGDVEIQILAGIKADHEGNKKESQAFFGLIPRCNQNASVKFTLEGVHSAIALLRQLRLTNGQIHVQMSKDSKRPYCRGCGHVRQSTLVMAMRSRWKLNGDNTVWIDCLTRGEEKEKERGERELSCMEVLSHYDASGIQHLVTFQIDRK</sequence>
<evidence type="ECO:0000256" key="3">
    <source>
        <dbReference type="ARBA" id="ARBA00023163"/>
    </source>
</evidence>
<dbReference type="GO" id="GO:0000981">
    <property type="term" value="F:DNA-binding transcription factor activity, RNA polymerase II-specific"/>
    <property type="evidence" value="ECO:0007669"/>
    <property type="project" value="InterPro"/>
</dbReference>
<evidence type="ECO:0000256" key="4">
    <source>
        <dbReference type="ARBA" id="ARBA00023242"/>
    </source>
</evidence>
<dbReference type="PANTHER" id="PTHR38111">
    <property type="entry name" value="ZN(2)-C6 FUNGAL-TYPE DOMAIN-CONTAINING PROTEIN-RELATED"/>
    <property type="match status" value="1"/>
</dbReference>
<dbReference type="OrthoDB" id="3525185at2759"/>
<dbReference type="InterPro" id="IPR036864">
    <property type="entry name" value="Zn2-C6_fun-type_DNA-bd_sf"/>
</dbReference>
<dbReference type="CDD" id="cd00067">
    <property type="entry name" value="GAL4"/>
    <property type="match status" value="1"/>
</dbReference>
<keyword evidence="7" id="KW-1185">Reference proteome</keyword>
<accession>A0A0M8P7C5</accession>
<organism evidence="6 7">
    <name type="scientific">Penicillium nordicum</name>
    <dbReference type="NCBI Taxonomy" id="229535"/>
    <lineage>
        <taxon>Eukaryota</taxon>
        <taxon>Fungi</taxon>
        <taxon>Dikarya</taxon>
        <taxon>Ascomycota</taxon>
        <taxon>Pezizomycotina</taxon>
        <taxon>Eurotiomycetes</taxon>
        <taxon>Eurotiomycetidae</taxon>
        <taxon>Eurotiales</taxon>
        <taxon>Aspergillaceae</taxon>
        <taxon>Penicillium</taxon>
    </lineage>
</organism>
<reference evidence="6 7" key="1">
    <citation type="submission" date="2015-08" db="EMBL/GenBank/DDBJ databases">
        <title>Genome sequencing of Penicillium nordicum.</title>
        <authorList>
            <person name="Nguyen H.D."/>
            <person name="Seifert K.A."/>
        </authorList>
    </citation>
    <scope>NUCLEOTIDE SEQUENCE [LARGE SCALE GENOMIC DNA]</scope>
    <source>
        <strain evidence="6 7">DAOMC 185683</strain>
    </source>
</reference>
<proteinExistence type="predicted"/>
<gene>
    <name evidence="6" type="ORF">ACN38_g6947</name>
</gene>
<dbReference type="SMART" id="SM00066">
    <property type="entry name" value="GAL4"/>
    <property type="match status" value="1"/>
</dbReference>
<protein>
    <recommendedName>
        <fullName evidence="5">Zn(2)-C6 fungal-type domain-containing protein</fullName>
    </recommendedName>
</protein>
<evidence type="ECO:0000313" key="7">
    <source>
        <dbReference type="Proteomes" id="UP000037696"/>
    </source>
</evidence>
<comment type="caution">
    <text evidence="6">The sequence shown here is derived from an EMBL/GenBank/DDBJ whole genome shotgun (WGS) entry which is preliminary data.</text>
</comment>
<dbReference type="PROSITE" id="PS50048">
    <property type="entry name" value="ZN2_CY6_FUNGAL_2"/>
    <property type="match status" value="1"/>
</dbReference>
<keyword evidence="4" id="KW-0539">Nucleus</keyword>
<evidence type="ECO:0000313" key="6">
    <source>
        <dbReference type="EMBL" id="KOS42201.1"/>
    </source>
</evidence>
<dbReference type="Gene3D" id="4.10.240.10">
    <property type="entry name" value="Zn(2)-C6 fungal-type DNA-binding domain"/>
    <property type="match status" value="1"/>
</dbReference>
<dbReference type="PANTHER" id="PTHR38111:SF6">
    <property type="entry name" value="FINGER DOMAIN PROTEIN, PUTATIVE (AFU_ORTHOLOGUE AFUA_8G01940)-RELATED"/>
    <property type="match status" value="1"/>
</dbReference>
<dbReference type="STRING" id="229535.A0A0M8P7C5"/>
<evidence type="ECO:0000256" key="1">
    <source>
        <dbReference type="ARBA" id="ARBA00023015"/>
    </source>
</evidence>